<dbReference type="eggNOG" id="COG5405">
    <property type="taxonomic scope" value="Bacteria"/>
</dbReference>
<dbReference type="NCBIfam" id="NF003964">
    <property type="entry name" value="PRK05456.1"/>
    <property type="match status" value="1"/>
</dbReference>
<comment type="activity regulation">
    <text evidence="14">Allosterically activated by HslU binding.</text>
</comment>
<evidence type="ECO:0000256" key="7">
    <source>
        <dbReference type="ARBA" id="ARBA00022723"/>
    </source>
</evidence>
<comment type="similarity">
    <text evidence="2 14">Belongs to the peptidase T1B family. HslV subfamily.</text>
</comment>
<dbReference type="InParanoid" id="F5Y8Y7"/>
<evidence type="ECO:0000256" key="8">
    <source>
        <dbReference type="ARBA" id="ARBA00022801"/>
    </source>
</evidence>
<organism evidence="15 16">
    <name type="scientific">Leadbettera azotonutricia (strain ATCC BAA-888 / DSM 13862 / ZAS-9)</name>
    <name type="common">Treponema azotonutricium</name>
    <dbReference type="NCBI Taxonomy" id="545695"/>
    <lineage>
        <taxon>Bacteria</taxon>
        <taxon>Pseudomonadati</taxon>
        <taxon>Spirochaetota</taxon>
        <taxon>Spirochaetia</taxon>
        <taxon>Spirochaetales</taxon>
        <taxon>Breznakiellaceae</taxon>
        <taxon>Leadbettera</taxon>
    </lineage>
</organism>
<dbReference type="InterPro" id="IPR029055">
    <property type="entry name" value="Ntn_hydrolases_N"/>
</dbReference>
<keyword evidence="16" id="KW-1185">Reference proteome</keyword>
<dbReference type="InterPro" id="IPR001353">
    <property type="entry name" value="Proteasome_sua/b"/>
</dbReference>
<dbReference type="MEROPS" id="T01.006"/>
<dbReference type="AlphaFoldDB" id="F5Y8Y7"/>
<evidence type="ECO:0000256" key="9">
    <source>
        <dbReference type="ARBA" id="ARBA00023053"/>
    </source>
</evidence>
<keyword evidence="6 14" id="KW-0888">Threonine protease</keyword>
<dbReference type="FunCoup" id="F5Y8Y7">
    <property type="interactions" value="86"/>
</dbReference>
<comment type="function">
    <text evidence="14">Protease subunit of a proteasome-like degradation complex believed to be a general protein degrading machinery.</text>
</comment>
<dbReference type="InterPro" id="IPR022281">
    <property type="entry name" value="ATP-dep_Prtase_HsIV_su"/>
</dbReference>
<dbReference type="PANTHER" id="PTHR32194:SF0">
    <property type="entry name" value="ATP-DEPENDENT PROTEASE SUBUNIT HSLV"/>
    <property type="match status" value="1"/>
</dbReference>
<feature type="binding site" evidence="14">
    <location>
        <position position="166"/>
    </location>
    <ligand>
        <name>Na(+)</name>
        <dbReference type="ChEBI" id="CHEBI:29101"/>
    </ligand>
</feature>
<reference evidence="15 16" key="2">
    <citation type="journal article" date="2011" name="ISME J.">
        <title>RNA-seq reveals cooperative metabolic interactions between two termite-gut spirochete species in co-culture.</title>
        <authorList>
            <person name="Rosenthal A.Z."/>
            <person name="Matson E.G."/>
            <person name="Eldar A."/>
            <person name="Leadbetter J.R."/>
        </authorList>
    </citation>
    <scope>NUCLEOTIDE SEQUENCE [LARGE SCALE GENOMIC DNA]</scope>
    <source>
        <strain evidence="16">ATCC BAA-888 / DSM 13862 / ZAS-9</strain>
    </source>
</reference>
<proteinExistence type="inferred from homology"/>
<dbReference type="Proteomes" id="UP000009222">
    <property type="component" value="Chromosome"/>
</dbReference>
<dbReference type="FunFam" id="3.60.20.10:FF:000002">
    <property type="entry name" value="ATP-dependent protease subunit HslV"/>
    <property type="match status" value="1"/>
</dbReference>
<keyword evidence="7 14" id="KW-0479">Metal-binding</keyword>
<evidence type="ECO:0000256" key="13">
    <source>
        <dbReference type="ARBA" id="ARBA00074399"/>
    </source>
</evidence>
<feature type="active site" evidence="14">
    <location>
        <position position="11"/>
    </location>
</feature>
<feature type="binding site" evidence="14">
    <location>
        <position position="169"/>
    </location>
    <ligand>
        <name>Na(+)</name>
        <dbReference type="ChEBI" id="CHEBI:29101"/>
    </ligand>
</feature>
<evidence type="ECO:0000313" key="16">
    <source>
        <dbReference type="Proteomes" id="UP000009222"/>
    </source>
</evidence>
<evidence type="ECO:0000256" key="3">
    <source>
        <dbReference type="ARBA" id="ARBA00022490"/>
    </source>
</evidence>
<dbReference type="EMBL" id="CP001841">
    <property type="protein sequence ID" value="AEF82373.1"/>
    <property type="molecule type" value="Genomic_DNA"/>
</dbReference>
<dbReference type="STRING" id="545695.TREAZ_0896"/>
<reference evidence="16" key="1">
    <citation type="submission" date="2009-12" db="EMBL/GenBank/DDBJ databases">
        <title>Complete sequence of Treponema azotonutricium strain ZAS-9.</title>
        <authorList>
            <person name="Tetu S.G."/>
            <person name="Matson E."/>
            <person name="Ren Q."/>
            <person name="Seshadri R."/>
            <person name="Elbourne L."/>
            <person name="Hassan K.A."/>
            <person name="Durkin A."/>
            <person name="Radune D."/>
            <person name="Mohamoud Y."/>
            <person name="Shay R."/>
            <person name="Jin S."/>
            <person name="Zhang X."/>
            <person name="Lucey K."/>
            <person name="Ballor N.R."/>
            <person name="Ottesen E."/>
            <person name="Rosenthal R."/>
            <person name="Allen A."/>
            <person name="Leadbetter J.R."/>
            <person name="Paulsen I.T."/>
        </authorList>
    </citation>
    <scope>NUCLEOTIDE SEQUENCE [LARGE SCALE GENOMIC DNA]</scope>
    <source>
        <strain evidence="16">ATCC BAA-888 / DSM 13862 / ZAS-9</strain>
    </source>
</reference>
<dbReference type="PROSITE" id="PS51476">
    <property type="entry name" value="PROTEASOME_BETA_2"/>
    <property type="match status" value="1"/>
</dbReference>
<comment type="subunit">
    <text evidence="11 14">A double ring-shaped homohexamer of HslV is capped on each side by a ring-shaped HslU homohexamer. The assembly of the HslU/HslV complex is dependent on binding of ATP.</text>
</comment>
<dbReference type="GO" id="GO:0005839">
    <property type="term" value="C:proteasome core complex"/>
    <property type="evidence" value="ECO:0007669"/>
    <property type="project" value="InterPro"/>
</dbReference>
<protein>
    <recommendedName>
        <fullName evidence="13 14">ATP-dependent protease subunit HslV</fullName>
        <ecNumber evidence="12 14">3.4.25.2</ecNumber>
    </recommendedName>
</protein>
<comment type="catalytic activity">
    <reaction evidence="10 14">
        <text>ATP-dependent cleavage of peptide bonds with broad specificity.</text>
        <dbReference type="EC" id="3.4.25.2"/>
    </reaction>
</comment>
<dbReference type="GO" id="GO:0004298">
    <property type="term" value="F:threonine-type endopeptidase activity"/>
    <property type="evidence" value="ECO:0007669"/>
    <property type="project" value="UniProtKB-KW"/>
</dbReference>
<evidence type="ECO:0000256" key="12">
    <source>
        <dbReference type="ARBA" id="ARBA00066335"/>
    </source>
</evidence>
<dbReference type="KEGG" id="taz:TREAZ_0896"/>
<dbReference type="NCBIfam" id="TIGR03692">
    <property type="entry name" value="ATP_dep_HslV"/>
    <property type="match status" value="1"/>
</dbReference>
<feature type="binding site" evidence="14">
    <location>
        <position position="172"/>
    </location>
    <ligand>
        <name>Na(+)</name>
        <dbReference type="ChEBI" id="CHEBI:29101"/>
    </ligand>
</feature>
<keyword evidence="3 14" id="KW-0963">Cytoplasm</keyword>
<dbReference type="PIRSF" id="PIRSF039093">
    <property type="entry name" value="HslV"/>
    <property type="match status" value="1"/>
</dbReference>
<evidence type="ECO:0000256" key="14">
    <source>
        <dbReference type="HAMAP-Rule" id="MF_00248"/>
    </source>
</evidence>
<evidence type="ECO:0000256" key="10">
    <source>
        <dbReference type="ARBA" id="ARBA00052385"/>
    </source>
</evidence>
<dbReference type="Pfam" id="PF00227">
    <property type="entry name" value="Proteasome"/>
    <property type="match status" value="1"/>
</dbReference>
<dbReference type="GO" id="GO:0009376">
    <property type="term" value="C:HslUV protease complex"/>
    <property type="evidence" value="ECO:0007669"/>
    <property type="project" value="UniProtKB-UniRule"/>
</dbReference>
<dbReference type="InterPro" id="IPR023333">
    <property type="entry name" value="Proteasome_suB-type"/>
</dbReference>
<evidence type="ECO:0000256" key="2">
    <source>
        <dbReference type="ARBA" id="ARBA00006053"/>
    </source>
</evidence>
<keyword evidence="4 14" id="KW-0021">Allosteric enzyme</keyword>
<evidence type="ECO:0000256" key="4">
    <source>
        <dbReference type="ARBA" id="ARBA00022533"/>
    </source>
</evidence>
<dbReference type="Gene3D" id="3.60.20.10">
    <property type="entry name" value="Glutamine Phosphoribosylpyrophosphate, subunit 1, domain 1"/>
    <property type="match status" value="1"/>
</dbReference>
<dbReference type="HOGENOM" id="CLU_093872_1_0_12"/>
<gene>
    <name evidence="14" type="primary">hslV</name>
    <name evidence="15" type="ordered locus">TREAZ_0896</name>
</gene>
<dbReference type="HAMAP" id="MF_00248">
    <property type="entry name" value="HslV"/>
    <property type="match status" value="1"/>
</dbReference>
<keyword evidence="9 14" id="KW-0915">Sodium</keyword>
<dbReference type="SUPFAM" id="SSF56235">
    <property type="entry name" value="N-terminal nucleophile aminohydrolases (Ntn hydrolases)"/>
    <property type="match status" value="1"/>
</dbReference>
<evidence type="ECO:0000256" key="5">
    <source>
        <dbReference type="ARBA" id="ARBA00022670"/>
    </source>
</evidence>
<evidence type="ECO:0000256" key="1">
    <source>
        <dbReference type="ARBA" id="ARBA00004496"/>
    </source>
</evidence>
<keyword evidence="5 14" id="KW-0645">Protease</keyword>
<keyword evidence="8 14" id="KW-0378">Hydrolase</keyword>
<evidence type="ECO:0000256" key="11">
    <source>
        <dbReference type="ARBA" id="ARBA00064434"/>
    </source>
</evidence>
<comment type="subcellular location">
    <subcellularLocation>
        <location evidence="1 14">Cytoplasm</location>
    </subcellularLocation>
</comment>
<dbReference type="GO" id="GO:0051603">
    <property type="term" value="P:proteolysis involved in protein catabolic process"/>
    <property type="evidence" value="ECO:0007669"/>
    <property type="project" value="InterPro"/>
</dbReference>
<evidence type="ECO:0000256" key="6">
    <source>
        <dbReference type="ARBA" id="ARBA00022698"/>
    </source>
</evidence>
<dbReference type="GO" id="GO:0046872">
    <property type="term" value="F:metal ion binding"/>
    <property type="evidence" value="ECO:0007669"/>
    <property type="project" value="UniProtKB-KW"/>
</dbReference>
<dbReference type="PANTHER" id="PTHR32194">
    <property type="entry name" value="METALLOPROTEASE TLDD"/>
    <property type="match status" value="1"/>
</dbReference>
<dbReference type="OrthoDB" id="9804884at2"/>
<sequence>MSKERAKIRSTTVLAVRRDGKVAMAGDGQVTMGETVMKNNAKKVRRLMDGKVLCGFAGATADAFTLFDRFEAKLKEYSGDLARAAVELARDWRTDRALRRLEALLLVADIHKTLLISGTGDVIEPAEDALAIGSGGNYAYAAALAYLDGSKLSAKEIAEKSLKIAGSICIYTNGQITLEELEA</sequence>
<accession>F5Y8Y7</accession>
<evidence type="ECO:0000313" key="15">
    <source>
        <dbReference type="EMBL" id="AEF82373.1"/>
    </source>
</evidence>
<dbReference type="RefSeq" id="WP_015711084.1">
    <property type="nucleotide sequence ID" value="NC_015577.1"/>
</dbReference>
<name>F5Y8Y7_LEAAZ</name>
<dbReference type="EC" id="3.4.25.2" evidence="12 14"/>